<evidence type="ECO:0000313" key="2">
    <source>
        <dbReference type="Proteomes" id="UP000708208"/>
    </source>
</evidence>
<comment type="caution">
    <text evidence="1">The sequence shown here is derived from an EMBL/GenBank/DDBJ whole genome shotgun (WGS) entry which is preliminary data.</text>
</comment>
<dbReference type="AlphaFoldDB" id="A0A8J2P9T5"/>
<protein>
    <submittedName>
        <fullName evidence="1">Uncharacterized protein</fullName>
    </submittedName>
</protein>
<organism evidence="1 2">
    <name type="scientific">Allacma fusca</name>
    <dbReference type="NCBI Taxonomy" id="39272"/>
    <lineage>
        <taxon>Eukaryota</taxon>
        <taxon>Metazoa</taxon>
        <taxon>Ecdysozoa</taxon>
        <taxon>Arthropoda</taxon>
        <taxon>Hexapoda</taxon>
        <taxon>Collembola</taxon>
        <taxon>Symphypleona</taxon>
        <taxon>Sminthuridae</taxon>
        <taxon>Allacma</taxon>
    </lineage>
</organism>
<sequence length="41" mass="4447">LLSTAPERNKLYQKTADPFLGTVAMPDCGKEVPPPFPTSDN</sequence>
<keyword evidence="2" id="KW-1185">Reference proteome</keyword>
<dbReference type="Proteomes" id="UP000708208">
    <property type="component" value="Unassembled WGS sequence"/>
</dbReference>
<reference evidence="1" key="1">
    <citation type="submission" date="2021-06" db="EMBL/GenBank/DDBJ databases">
        <authorList>
            <person name="Hodson N. C."/>
            <person name="Mongue J. A."/>
            <person name="Jaron S. K."/>
        </authorList>
    </citation>
    <scope>NUCLEOTIDE SEQUENCE</scope>
</reference>
<gene>
    <name evidence="1" type="ORF">AFUS01_LOCUS25447</name>
</gene>
<evidence type="ECO:0000313" key="1">
    <source>
        <dbReference type="EMBL" id="CAG7786898.1"/>
    </source>
</evidence>
<proteinExistence type="predicted"/>
<accession>A0A8J2P9T5</accession>
<dbReference type="EMBL" id="CAJVCH010329043">
    <property type="protein sequence ID" value="CAG7786898.1"/>
    <property type="molecule type" value="Genomic_DNA"/>
</dbReference>
<name>A0A8J2P9T5_9HEXA</name>
<feature type="non-terminal residue" evidence="1">
    <location>
        <position position="1"/>
    </location>
</feature>